<dbReference type="EMBL" id="JAGSOT010000002">
    <property type="protein sequence ID" value="MBR7794593.1"/>
    <property type="molecule type" value="Genomic_DNA"/>
</dbReference>
<keyword evidence="3" id="KW-1185">Reference proteome</keyword>
<dbReference type="PROSITE" id="PS51257">
    <property type="entry name" value="PROKAR_LIPOPROTEIN"/>
    <property type="match status" value="1"/>
</dbReference>
<evidence type="ECO:0000256" key="1">
    <source>
        <dbReference type="SAM" id="SignalP"/>
    </source>
</evidence>
<dbReference type="Proteomes" id="UP000675284">
    <property type="component" value="Unassembled WGS sequence"/>
</dbReference>
<keyword evidence="1" id="KW-0732">Signal</keyword>
<protein>
    <recommendedName>
        <fullName evidence="4">Lipoprotein</fullName>
    </recommendedName>
</protein>
<reference evidence="2" key="1">
    <citation type="submission" date="2021-04" db="EMBL/GenBank/DDBJ databases">
        <title>Isolation and polyphasic classification of algal microorganism.</title>
        <authorList>
            <person name="Wang S."/>
        </authorList>
    </citation>
    <scope>NUCLEOTIDE SEQUENCE</scope>
    <source>
        <strain evidence="2">720a</strain>
    </source>
</reference>
<proteinExistence type="predicted"/>
<gene>
    <name evidence="2" type="ORF">KCX74_00885</name>
</gene>
<organism evidence="2 3">
    <name type="scientific">Virgibacillus salarius</name>
    <dbReference type="NCBI Taxonomy" id="447199"/>
    <lineage>
        <taxon>Bacteria</taxon>
        <taxon>Bacillati</taxon>
        <taxon>Bacillota</taxon>
        <taxon>Bacilli</taxon>
        <taxon>Bacillales</taxon>
        <taxon>Bacillaceae</taxon>
        <taxon>Virgibacillus</taxon>
    </lineage>
</organism>
<dbReference type="AlphaFoldDB" id="A0A941DUN4"/>
<feature type="signal peptide" evidence="1">
    <location>
        <begin position="1"/>
        <end position="22"/>
    </location>
</feature>
<evidence type="ECO:0000313" key="2">
    <source>
        <dbReference type="EMBL" id="MBR7794593.1"/>
    </source>
</evidence>
<dbReference type="InterPro" id="IPR045956">
    <property type="entry name" value="DUF6376"/>
</dbReference>
<comment type="caution">
    <text evidence="2">The sequence shown here is derived from an EMBL/GenBank/DDBJ whole genome shotgun (WGS) entry which is preliminary data.</text>
</comment>
<feature type="chain" id="PRO_5037819071" description="Lipoprotein" evidence="1">
    <location>
        <begin position="23"/>
        <end position="136"/>
    </location>
</feature>
<evidence type="ECO:0000313" key="3">
    <source>
        <dbReference type="Proteomes" id="UP000675284"/>
    </source>
</evidence>
<name>A0A941DUN4_9BACI</name>
<sequence length="136" mass="15128">MKKSFLLLITVTLVFLSGCSLLEETTHSLNYANEASDYINTLSNFAEETSSLEGQALLSHLESFKGTIEDFTTIDPPTIATDIHQELENKSQVLLDTTNNIIDSGETAVEQLKQSDLYQTIENITDLKNQIEALDQ</sequence>
<evidence type="ECO:0008006" key="4">
    <source>
        <dbReference type="Google" id="ProtNLM"/>
    </source>
</evidence>
<dbReference type="RefSeq" id="WP_166529797.1">
    <property type="nucleotide sequence ID" value="NZ_JAGSOT010000002.1"/>
</dbReference>
<dbReference type="Pfam" id="PF19903">
    <property type="entry name" value="DUF6376"/>
    <property type="match status" value="1"/>
</dbReference>
<accession>A0A941DUN4</accession>